<feature type="domain" description="TNT" evidence="2">
    <location>
        <begin position="120"/>
        <end position="215"/>
    </location>
</feature>
<organism evidence="3 4">
    <name type="scientific">Lasiosphaeria hispida</name>
    <dbReference type="NCBI Taxonomy" id="260671"/>
    <lineage>
        <taxon>Eukaryota</taxon>
        <taxon>Fungi</taxon>
        <taxon>Dikarya</taxon>
        <taxon>Ascomycota</taxon>
        <taxon>Pezizomycotina</taxon>
        <taxon>Sordariomycetes</taxon>
        <taxon>Sordariomycetidae</taxon>
        <taxon>Sordariales</taxon>
        <taxon>Lasiosphaeriaceae</taxon>
        <taxon>Lasiosphaeria</taxon>
    </lineage>
</organism>
<dbReference type="PANTHER" id="PTHR42059">
    <property type="entry name" value="TNT DOMAIN-CONTAINING PROTEIN"/>
    <property type="match status" value="1"/>
</dbReference>
<name>A0AAJ0HK48_9PEZI</name>
<keyword evidence="1" id="KW-0732">Signal</keyword>
<gene>
    <name evidence="3" type="ORF">B0T25DRAFT_545608</name>
</gene>
<dbReference type="InterPro" id="IPR053024">
    <property type="entry name" value="Fungal_surface_NADase"/>
</dbReference>
<accession>A0AAJ0HK48</accession>
<dbReference type="GO" id="GO:0050135">
    <property type="term" value="F:NADP+ nucleosidase activity"/>
    <property type="evidence" value="ECO:0007669"/>
    <property type="project" value="InterPro"/>
</dbReference>
<evidence type="ECO:0000256" key="1">
    <source>
        <dbReference type="SAM" id="SignalP"/>
    </source>
</evidence>
<dbReference type="Proteomes" id="UP001275084">
    <property type="component" value="Unassembled WGS sequence"/>
</dbReference>
<evidence type="ECO:0000313" key="3">
    <source>
        <dbReference type="EMBL" id="KAK3353895.1"/>
    </source>
</evidence>
<reference evidence="3" key="1">
    <citation type="journal article" date="2023" name="Mol. Phylogenet. Evol.">
        <title>Genome-scale phylogeny and comparative genomics of the fungal order Sordariales.</title>
        <authorList>
            <person name="Hensen N."/>
            <person name="Bonometti L."/>
            <person name="Westerberg I."/>
            <person name="Brannstrom I.O."/>
            <person name="Guillou S."/>
            <person name="Cros-Aarteil S."/>
            <person name="Calhoun S."/>
            <person name="Haridas S."/>
            <person name="Kuo A."/>
            <person name="Mondo S."/>
            <person name="Pangilinan J."/>
            <person name="Riley R."/>
            <person name="LaButti K."/>
            <person name="Andreopoulos B."/>
            <person name="Lipzen A."/>
            <person name="Chen C."/>
            <person name="Yan M."/>
            <person name="Daum C."/>
            <person name="Ng V."/>
            <person name="Clum A."/>
            <person name="Steindorff A."/>
            <person name="Ohm R.A."/>
            <person name="Martin F."/>
            <person name="Silar P."/>
            <person name="Natvig D.O."/>
            <person name="Lalanne C."/>
            <person name="Gautier V."/>
            <person name="Ament-Velasquez S.L."/>
            <person name="Kruys A."/>
            <person name="Hutchinson M.I."/>
            <person name="Powell A.J."/>
            <person name="Barry K."/>
            <person name="Miller A.N."/>
            <person name="Grigoriev I.V."/>
            <person name="Debuchy R."/>
            <person name="Gladieux P."/>
            <person name="Hiltunen Thoren M."/>
            <person name="Johannesson H."/>
        </authorList>
    </citation>
    <scope>NUCLEOTIDE SEQUENCE</scope>
    <source>
        <strain evidence="3">CBS 955.72</strain>
    </source>
</reference>
<dbReference type="InterPro" id="IPR025331">
    <property type="entry name" value="TNT"/>
</dbReference>
<protein>
    <recommendedName>
        <fullName evidence="2">TNT domain-containing protein</fullName>
    </recommendedName>
</protein>
<sequence>MKFPLVLTVLTGLLAPAAAATNTTTKCTLSKTSKAYCTGTNYNASLTSEYVCGDFRLGPPKLPQKLPLDSVFNIYDRFGGLCPGPFLAKWFNTTIGWWDYPPFAGFSVANDGAPIQGNITLAVGTLIDRFGSEYGTYISPAAAPYLQRALPPSNLNTPQDAPAFPYNYRVYRVTKELVVLAGPILPWFGQPGQGVQYMLFSNLATLSSQGFVERVDPAVLLTVGDETEGSEG</sequence>
<comment type="caution">
    <text evidence="3">The sequence shown here is derived from an EMBL/GenBank/DDBJ whole genome shotgun (WGS) entry which is preliminary data.</text>
</comment>
<evidence type="ECO:0000313" key="4">
    <source>
        <dbReference type="Proteomes" id="UP001275084"/>
    </source>
</evidence>
<keyword evidence="4" id="KW-1185">Reference proteome</keyword>
<feature type="chain" id="PRO_5042498767" description="TNT domain-containing protein" evidence="1">
    <location>
        <begin position="20"/>
        <end position="232"/>
    </location>
</feature>
<feature type="signal peptide" evidence="1">
    <location>
        <begin position="1"/>
        <end position="19"/>
    </location>
</feature>
<proteinExistence type="predicted"/>
<reference evidence="3" key="2">
    <citation type="submission" date="2023-06" db="EMBL/GenBank/DDBJ databases">
        <authorList>
            <consortium name="Lawrence Berkeley National Laboratory"/>
            <person name="Haridas S."/>
            <person name="Hensen N."/>
            <person name="Bonometti L."/>
            <person name="Westerberg I."/>
            <person name="Brannstrom I.O."/>
            <person name="Guillou S."/>
            <person name="Cros-Aarteil S."/>
            <person name="Calhoun S."/>
            <person name="Kuo A."/>
            <person name="Mondo S."/>
            <person name="Pangilinan J."/>
            <person name="Riley R."/>
            <person name="Labutti K."/>
            <person name="Andreopoulos B."/>
            <person name="Lipzen A."/>
            <person name="Chen C."/>
            <person name="Yanf M."/>
            <person name="Daum C."/>
            <person name="Ng V."/>
            <person name="Clum A."/>
            <person name="Steindorff A."/>
            <person name="Ohm R."/>
            <person name="Martin F."/>
            <person name="Silar P."/>
            <person name="Natvig D."/>
            <person name="Lalanne C."/>
            <person name="Gautier V."/>
            <person name="Ament-Velasquez S.L."/>
            <person name="Kruys A."/>
            <person name="Hutchinson M.I."/>
            <person name="Powell A.J."/>
            <person name="Barry K."/>
            <person name="Miller A.N."/>
            <person name="Grigoriev I.V."/>
            <person name="Debuchy R."/>
            <person name="Gladieux P."/>
            <person name="Thoren M.H."/>
            <person name="Johannesson H."/>
        </authorList>
    </citation>
    <scope>NUCLEOTIDE SEQUENCE</scope>
    <source>
        <strain evidence="3">CBS 955.72</strain>
    </source>
</reference>
<dbReference type="AlphaFoldDB" id="A0AAJ0HK48"/>
<dbReference type="Pfam" id="PF14021">
    <property type="entry name" value="TNT"/>
    <property type="match status" value="1"/>
</dbReference>
<dbReference type="EMBL" id="JAUIQD010000004">
    <property type="protein sequence ID" value="KAK3353895.1"/>
    <property type="molecule type" value="Genomic_DNA"/>
</dbReference>
<dbReference type="PANTHER" id="PTHR42059:SF1">
    <property type="entry name" value="TNT DOMAIN-CONTAINING PROTEIN"/>
    <property type="match status" value="1"/>
</dbReference>
<evidence type="ECO:0000259" key="2">
    <source>
        <dbReference type="Pfam" id="PF14021"/>
    </source>
</evidence>